<dbReference type="AlphaFoldDB" id="A0A166AI00"/>
<keyword evidence="3" id="KW-0378">Hydrolase</keyword>
<dbReference type="Gene3D" id="2.60.120.200">
    <property type="match status" value="1"/>
</dbReference>
<gene>
    <name evidence="3" type="ORF">FIBSPDRAFT_922112</name>
</gene>
<dbReference type="GO" id="GO:0004553">
    <property type="term" value="F:hydrolase activity, hydrolyzing O-glycosyl compounds"/>
    <property type="evidence" value="ECO:0007669"/>
    <property type="project" value="InterPro"/>
</dbReference>
<evidence type="ECO:0000313" key="3">
    <source>
        <dbReference type="EMBL" id="KZP11625.1"/>
    </source>
</evidence>
<keyword evidence="4" id="KW-1185">Reference proteome</keyword>
<organism evidence="3 4">
    <name type="scientific">Athelia psychrophila</name>
    <dbReference type="NCBI Taxonomy" id="1759441"/>
    <lineage>
        <taxon>Eukaryota</taxon>
        <taxon>Fungi</taxon>
        <taxon>Dikarya</taxon>
        <taxon>Basidiomycota</taxon>
        <taxon>Agaricomycotina</taxon>
        <taxon>Agaricomycetes</taxon>
        <taxon>Agaricomycetidae</taxon>
        <taxon>Atheliales</taxon>
        <taxon>Atheliaceae</taxon>
        <taxon>Athelia</taxon>
    </lineage>
</organism>
<dbReference type="SUPFAM" id="SSF49899">
    <property type="entry name" value="Concanavalin A-like lectins/glucanases"/>
    <property type="match status" value="1"/>
</dbReference>
<feature type="signal peptide" evidence="1">
    <location>
        <begin position="1"/>
        <end position="21"/>
    </location>
</feature>
<evidence type="ECO:0000256" key="1">
    <source>
        <dbReference type="SAM" id="SignalP"/>
    </source>
</evidence>
<name>A0A166AI00_9AGAM</name>
<dbReference type="InterPro" id="IPR013320">
    <property type="entry name" value="ConA-like_dom_sf"/>
</dbReference>
<dbReference type="PROSITE" id="PS51762">
    <property type="entry name" value="GH16_2"/>
    <property type="match status" value="1"/>
</dbReference>
<dbReference type="Proteomes" id="UP000076532">
    <property type="component" value="Unassembled WGS sequence"/>
</dbReference>
<dbReference type="OrthoDB" id="192832at2759"/>
<feature type="domain" description="GH16" evidence="2">
    <location>
        <begin position="38"/>
        <end position="308"/>
    </location>
</feature>
<dbReference type="EMBL" id="KV417660">
    <property type="protein sequence ID" value="KZP11625.1"/>
    <property type="molecule type" value="Genomic_DNA"/>
</dbReference>
<feature type="chain" id="PRO_5007870637" evidence="1">
    <location>
        <begin position="22"/>
        <end position="342"/>
    </location>
</feature>
<dbReference type="CDD" id="cd02181">
    <property type="entry name" value="GH16_fungal_Lam16A_glucanase"/>
    <property type="match status" value="1"/>
</dbReference>
<proteinExistence type="predicted"/>
<protein>
    <submittedName>
        <fullName evidence="3">Glycoside hydrolase family 16 protein</fullName>
    </submittedName>
</protein>
<keyword evidence="1" id="KW-0732">Signal</keyword>
<evidence type="ECO:0000259" key="2">
    <source>
        <dbReference type="PROSITE" id="PS51762"/>
    </source>
</evidence>
<dbReference type="Pfam" id="PF26113">
    <property type="entry name" value="GH16_XgeA"/>
    <property type="match status" value="1"/>
</dbReference>
<reference evidence="3 4" key="1">
    <citation type="journal article" date="2016" name="Mol. Biol. Evol.">
        <title>Comparative Genomics of Early-Diverging Mushroom-Forming Fungi Provides Insights into the Origins of Lignocellulose Decay Capabilities.</title>
        <authorList>
            <person name="Nagy L.G."/>
            <person name="Riley R."/>
            <person name="Tritt A."/>
            <person name="Adam C."/>
            <person name="Daum C."/>
            <person name="Floudas D."/>
            <person name="Sun H."/>
            <person name="Yadav J.S."/>
            <person name="Pangilinan J."/>
            <person name="Larsson K.H."/>
            <person name="Matsuura K."/>
            <person name="Barry K."/>
            <person name="Labutti K."/>
            <person name="Kuo R."/>
            <person name="Ohm R.A."/>
            <person name="Bhattacharya S.S."/>
            <person name="Shirouzu T."/>
            <person name="Yoshinaga Y."/>
            <person name="Martin F.M."/>
            <person name="Grigoriev I.V."/>
            <person name="Hibbett D.S."/>
        </authorList>
    </citation>
    <scope>NUCLEOTIDE SEQUENCE [LARGE SCALE GENOMIC DNA]</scope>
    <source>
        <strain evidence="3 4">CBS 109695</strain>
    </source>
</reference>
<sequence length="342" mass="36876">MLSTHAVAISLALALAPATVAHYHLADTFIGHDFINGFNWETFDDPTHGRVNFVDQPTALSSNLSFASSDSFVMRADSTQVVAPASRGRDSIRITSHNAYNDSMIVLDLAHMPEGCATWPAFWTISQGGPWPNGGEIDIIEGVNLQPSNLVSLHTTGNCSMGQQRSQTGSAAFSISLRLYNDPPLPCRYTVSPNCDASLNNNQGCGTQFTAPNSFGSSFNQAGGGWYVMQKSATEGINVWFWSRNDHTVPAAVHTNNDMVYPDSTWGSPGATFPSDTCDYASHFNAHQIIFDLTLCGDWAGSVFPSSGCGSGTCTDFVNNNPSAFLDAFWEVNALRVYTLDS</sequence>
<dbReference type="InterPro" id="IPR000757">
    <property type="entry name" value="Beta-glucanase-like"/>
</dbReference>
<dbReference type="PANTHER" id="PTHR10963:SF24">
    <property type="entry name" value="GLYCOSIDASE C21B10.07-RELATED"/>
    <property type="match status" value="1"/>
</dbReference>
<dbReference type="InterPro" id="IPR050546">
    <property type="entry name" value="Glycosyl_Hydrlase_16"/>
</dbReference>
<dbReference type="GO" id="GO:0009251">
    <property type="term" value="P:glucan catabolic process"/>
    <property type="evidence" value="ECO:0007669"/>
    <property type="project" value="TreeGrafter"/>
</dbReference>
<dbReference type="PANTHER" id="PTHR10963">
    <property type="entry name" value="GLYCOSYL HYDROLASE-RELATED"/>
    <property type="match status" value="1"/>
</dbReference>
<accession>A0A166AI00</accession>
<evidence type="ECO:0000313" key="4">
    <source>
        <dbReference type="Proteomes" id="UP000076532"/>
    </source>
</evidence>
<dbReference type="STRING" id="436010.A0A166AI00"/>